<dbReference type="EMBL" id="HE796683">
    <property type="protein sequence ID" value="CCG98665.1"/>
    <property type="molecule type" value="Genomic_DNA"/>
</dbReference>
<evidence type="ECO:0000313" key="2">
    <source>
        <dbReference type="Proteomes" id="UP000011058"/>
    </source>
</evidence>
<dbReference type="Proteomes" id="UP000011058">
    <property type="component" value="Chromosome"/>
</dbReference>
<accession>I0K3G2</accession>
<organism evidence="1 2">
    <name type="scientific">Fibrella aestuarina BUZ 2</name>
    <dbReference type="NCBI Taxonomy" id="1166018"/>
    <lineage>
        <taxon>Bacteria</taxon>
        <taxon>Pseudomonadati</taxon>
        <taxon>Bacteroidota</taxon>
        <taxon>Cytophagia</taxon>
        <taxon>Cytophagales</taxon>
        <taxon>Spirosomataceae</taxon>
        <taxon>Fibrella</taxon>
    </lineage>
</organism>
<proteinExistence type="predicted"/>
<dbReference type="PATRIC" id="fig|1166018.3.peg.666"/>
<dbReference type="InterPro" id="IPR013783">
    <property type="entry name" value="Ig-like_fold"/>
</dbReference>
<evidence type="ECO:0008006" key="3">
    <source>
        <dbReference type="Google" id="ProtNLM"/>
    </source>
</evidence>
<dbReference type="Gene3D" id="2.60.40.10">
    <property type="entry name" value="Immunoglobulins"/>
    <property type="match status" value="1"/>
</dbReference>
<dbReference type="NCBIfam" id="TIGR04131">
    <property type="entry name" value="Bac_Flav_CTERM"/>
    <property type="match status" value="1"/>
</dbReference>
<dbReference type="SUPFAM" id="SSF49299">
    <property type="entry name" value="PKD domain"/>
    <property type="match status" value="1"/>
</dbReference>
<sequence length="722" mass="77897">MALPNSGLFFVTNWSDSGTLRRPRWLTRVKRVLTKIRFVRCENGAIDVRKSDHLSSCYTKEQYVVSAIFYRLLAVGALWSCLFFSVHTAWGQCPTGSYPGDPNVGSFTVPAKVCLGQPITVSGLPTDVKNPGYAYQYDGKTPAVNVNTISTTTFTYTQPGSFTILQKANRAQGTIACRTVEVIQPKPIEFTAKVCSALSTTLTYNLTAETATYDVITITWGDGSSDTYPTPGPKTVVHTYANTQSRTVTVRGLITGASGCQGPSSQTVVVPQNASSAVNPVINSLISSDNAITLRYQAPTGTTAEILRKDAGGSAFVNAGLISPGSPFTVAAPSDKVTCFQVVAKDACGVERRSSEVCSLVLNAQAGDRQNKLNWIPYSGTYDSFRGYRIYRNGGAPLVGGLPSGQSAYADAFNIQCGDRYCYRLEATLTNPPVTPDQTIVTSAESCVTGVDAGTIAGPASVFVSVQGDGVYVKSALPQPQTTPAAVYTLVVARANQFGGPFTDLGTSNDLTYTDKTASTGTQSYCYQTAVINKCGSKSAYTKPACSILLTVGPDGVLRWNKDSPFSDQSPGSYLIVQIDPNTGQPDNKFDIGRVTQYTPDPQSQVTQYQVVAVDSKGIESYSNPIDVQLAPRLFVPTAFSPNGDTQNNEFIPKGMFWNELDMTLFDRWGNVVYNTTNKDDKGWNGDVNGQPAQSGYYTYRIKIKDVNGKTYERTGRFLLIR</sequence>
<evidence type="ECO:0000313" key="1">
    <source>
        <dbReference type="EMBL" id="CCG98665.1"/>
    </source>
</evidence>
<gene>
    <name evidence="1" type="ORF">FAES_0654</name>
</gene>
<dbReference type="KEGG" id="fae:FAES_0654"/>
<dbReference type="Pfam" id="PF13585">
    <property type="entry name" value="CHU_C"/>
    <property type="match status" value="1"/>
</dbReference>
<name>I0K3G2_9BACT</name>
<reference evidence="1 2" key="1">
    <citation type="journal article" date="2012" name="J. Bacteriol.">
        <title>Genome Sequence of Fibrella aestuarina BUZ 2T, a Filamentous Marine Bacterium.</title>
        <authorList>
            <person name="Filippini M."/>
            <person name="Qi W."/>
            <person name="Blom J."/>
            <person name="Goesmann A."/>
            <person name="Smits T.H."/>
            <person name="Bagheri H.C."/>
        </authorList>
    </citation>
    <scope>NUCLEOTIDE SEQUENCE [LARGE SCALE GENOMIC DNA]</scope>
    <source>
        <strain evidence="2">BUZ 2T</strain>
    </source>
</reference>
<dbReference type="InterPro" id="IPR035986">
    <property type="entry name" value="PKD_dom_sf"/>
</dbReference>
<dbReference type="InterPro" id="IPR026341">
    <property type="entry name" value="T9SS_type_B"/>
</dbReference>
<keyword evidence="2" id="KW-1185">Reference proteome</keyword>
<protein>
    <recommendedName>
        <fullName evidence="3">PKD domain-containing protein</fullName>
    </recommendedName>
</protein>
<dbReference type="HOGENOM" id="CLU_402124_0_0_10"/>
<dbReference type="AlphaFoldDB" id="I0K3G2"/>
<dbReference type="eggNOG" id="COG3291">
    <property type="taxonomic scope" value="Bacteria"/>
</dbReference>
<dbReference type="STRING" id="1166018.FAES_0654"/>